<reference evidence="1 2" key="1">
    <citation type="journal article" date="2017" name="Biochemistry">
        <title>Identification of the Biosynthetic Pathway for the Antibiotic Bicyclomycin.</title>
        <authorList>
            <person name="Patteson J."/>
            <person name="Cai W."/>
            <person name="Johnson R.A."/>
            <person name="Santa Maria K."/>
            <person name="Li B."/>
        </authorList>
    </citation>
    <scope>NUCLEOTIDE SEQUENCE [LARGE SCALE GENOMIC DNA]</scope>
    <source>
        <strain evidence="1 2">ATCC 21532</strain>
    </source>
</reference>
<evidence type="ECO:0000313" key="1">
    <source>
        <dbReference type="EMBL" id="PHQ50105.1"/>
    </source>
</evidence>
<organism evidence="1 2">
    <name type="scientific">Streptomyces cinnamoneus</name>
    <name type="common">Streptoverticillium cinnamoneum</name>
    <dbReference type="NCBI Taxonomy" id="53446"/>
    <lineage>
        <taxon>Bacteria</taxon>
        <taxon>Bacillati</taxon>
        <taxon>Actinomycetota</taxon>
        <taxon>Actinomycetes</taxon>
        <taxon>Kitasatosporales</taxon>
        <taxon>Streptomycetaceae</taxon>
        <taxon>Streptomyces</taxon>
        <taxon>Streptomyces cinnamoneus group</taxon>
    </lineage>
</organism>
<dbReference type="Proteomes" id="UP000222531">
    <property type="component" value="Unassembled WGS sequence"/>
</dbReference>
<accession>A0A2G1XFX5</accession>
<dbReference type="RefSeq" id="WP_099200591.1">
    <property type="nucleotide sequence ID" value="NZ_JBIRXA010000001.1"/>
</dbReference>
<protein>
    <submittedName>
        <fullName evidence="1">Uncharacterized protein</fullName>
    </submittedName>
</protein>
<dbReference type="OrthoDB" id="6039651at2"/>
<proteinExistence type="predicted"/>
<name>A0A2G1XFX5_STRCJ</name>
<evidence type="ECO:0000313" key="2">
    <source>
        <dbReference type="Proteomes" id="UP000222531"/>
    </source>
</evidence>
<keyword evidence="2" id="KW-1185">Reference proteome</keyword>
<sequence>MTWSEAEYVEYLQSERRLYAWVMRRHGNLTLPESWAAALAAYPYEPDGTPHRGLVFHDEPWHWAMLDLHGERYTVEHPELVHPPVEYTALE</sequence>
<dbReference type="EMBL" id="NHZO01000151">
    <property type="protein sequence ID" value="PHQ50105.1"/>
    <property type="molecule type" value="Genomic_DNA"/>
</dbReference>
<gene>
    <name evidence="1" type="ORF">BLA24_21190</name>
</gene>
<comment type="caution">
    <text evidence="1">The sequence shown here is derived from an EMBL/GenBank/DDBJ whole genome shotgun (WGS) entry which is preliminary data.</text>
</comment>
<dbReference type="AlphaFoldDB" id="A0A2G1XFX5"/>